<dbReference type="GO" id="GO:0004497">
    <property type="term" value="F:monooxygenase activity"/>
    <property type="evidence" value="ECO:0007669"/>
    <property type="project" value="UniProtKB-KW"/>
</dbReference>
<dbReference type="CDD" id="cd20625">
    <property type="entry name" value="CYP164-like"/>
    <property type="match status" value="1"/>
</dbReference>
<evidence type="ECO:0000256" key="2">
    <source>
        <dbReference type="ARBA" id="ARBA00022617"/>
    </source>
</evidence>
<dbReference type="FunFam" id="1.10.630.10:FF:000018">
    <property type="entry name" value="Cytochrome P450 monooxygenase"/>
    <property type="match status" value="1"/>
</dbReference>
<dbReference type="RefSeq" id="WP_126582745.1">
    <property type="nucleotide sequence ID" value="NZ_BIFR01000002.1"/>
</dbReference>
<organism evidence="8 9">
    <name type="scientific">Tengunoibacter tsumagoiensis</name>
    <dbReference type="NCBI Taxonomy" id="2014871"/>
    <lineage>
        <taxon>Bacteria</taxon>
        <taxon>Bacillati</taxon>
        <taxon>Chloroflexota</taxon>
        <taxon>Ktedonobacteria</taxon>
        <taxon>Ktedonobacterales</taxon>
        <taxon>Dictyobacteraceae</taxon>
        <taxon>Tengunoibacter</taxon>
    </lineage>
</organism>
<keyword evidence="3 7" id="KW-0479">Metal-binding</keyword>
<reference evidence="9" key="1">
    <citation type="submission" date="2018-12" db="EMBL/GenBank/DDBJ databases">
        <title>Tengunoibacter tsumagoiensis gen. nov., sp. nov., Dictyobacter kobayashii sp. nov., D. alpinus sp. nov., and D. joshuensis sp. nov. and description of Dictyobacteraceae fam. nov. within the order Ktedonobacterales isolated from Tengu-no-mugimeshi.</title>
        <authorList>
            <person name="Wang C.M."/>
            <person name="Zheng Y."/>
            <person name="Sakai Y."/>
            <person name="Toyoda A."/>
            <person name="Minakuchi Y."/>
            <person name="Abe K."/>
            <person name="Yokota A."/>
            <person name="Yabe S."/>
        </authorList>
    </citation>
    <scope>NUCLEOTIDE SEQUENCE [LARGE SCALE GENOMIC DNA]</scope>
    <source>
        <strain evidence="9">Uno3</strain>
    </source>
</reference>
<dbReference type="InterPro" id="IPR002397">
    <property type="entry name" value="Cyt_P450_B"/>
</dbReference>
<dbReference type="Pfam" id="PF00067">
    <property type="entry name" value="p450"/>
    <property type="match status" value="1"/>
</dbReference>
<keyword evidence="4 7" id="KW-0560">Oxidoreductase</keyword>
<dbReference type="Gene3D" id="1.10.630.10">
    <property type="entry name" value="Cytochrome P450"/>
    <property type="match status" value="1"/>
</dbReference>
<dbReference type="GO" id="GO:0016705">
    <property type="term" value="F:oxidoreductase activity, acting on paired donors, with incorporation or reduction of molecular oxygen"/>
    <property type="evidence" value="ECO:0007669"/>
    <property type="project" value="InterPro"/>
</dbReference>
<sequence length="415" mass="46982">MQFYPTTATDNLLDPSFLANPYPTFAFLREHDPIHWNPYFNFWMVTRYDDILEIFQDKSFHSAPLSFVPVLEALPEEERNKLIAISAYLTNFMQAMDDPEHARQRQLVHRAFTPRVVERLRGRIEVIVTEIVDQLIAKKTFDIIEDLAFPLPSTVILDVLGIPHELREYVRKSTHVISDLLTLLTPVPPAPGQLEQMAAILQDAAEQLKPILAERREHPQEDLLSTLVQAEENGERLSEQELLIIVTMLLFAGHETTTNLIGNGLYALLSHPDQRALLQQDPSLVPSAIEEMLRFDSPVSFIFRFLAEDKEFKGKSLHRGDRIAIVLSAGNHDTVMGENPEVFDITRSSGPKRLISFGYGAHYCIGAALARMESQIALTQLIHRLPDLQLSSPAVSWRPNFLLRGLTALPVTTQP</sequence>
<dbReference type="InterPro" id="IPR017972">
    <property type="entry name" value="Cyt_P450_CS"/>
</dbReference>
<dbReference type="InterPro" id="IPR036396">
    <property type="entry name" value="Cyt_P450_sf"/>
</dbReference>
<name>A0A402A8H4_9CHLR</name>
<keyword evidence="6 7" id="KW-0503">Monooxygenase</keyword>
<comment type="similarity">
    <text evidence="1 7">Belongs to the cytochrome P450 family.</text>
</comment>
<evidence type="ECO:0000313" key="8">
    <source>
        <dbReference type="EMBL" id="GCE15261.1"/>
    </source>
</evidence>
<dbReference type="Proteomes" id="UP000287352">
    <property type="component" value="Unassembled WGS sequence"/>
</dbReference>
<dbReference type="GO" id="GO:0005506">
    <property type="term" value="F:iron ion binding"/>
    <property type="evidence" value="ECO:0007669"/>
    <property type="project" value="InterPro"/>
</dbReference>
<evidence type="ECO:0000313" key="9">
    <source>
        <dbReference type="Proteomes" id="UP000287352"/>
    </source>
</evidence>
<evidence type="ECO:0000256" key="7">
    <source>
        <dbReference type="RuleBase" id="RU000461"/>
    </source>
</evidence>
<dbReference type="PANTHER" id="PTHR46696:SF1">
    <property type="entry name" value="CYTOCHROME P450 YJIB-RELATED"/>
    <property type="match status" value="1"/>
</dbReference>
<protein>
    <submittedName>
        <fullName evidence="8">Cytochrome P450</fullName>
    </submittedName>
</protein>
<dbReference type="SUPFAM" id="SSF48264">
    <property type="entry name" value="Cytochrome P450"/>
    <property type="match status" value="1"/>
</dbReference>
<dbReference type="AlphaFoldDB" id="A0A402A8H4"/>
<evidence type="ECO:0000256" key="6">
    <source>
        <dbReference type="ARBA" id="ARBA00023033"/>
    </source>
</evidence>
<keyword evidence="2 7" id="KW-0349">Heme</keyword>
<comment type="caution">
    <text evidence="8">The sequence shown here is derived from an EMBL/GenBank/DDBJ whole genome shotgun (WGS) entry which is preliminary data.</text>
</comment>
<dbReference type="PROSITE" id="PS00086">
    <property type="entry name" value="CYTOCHROME_P450"/>
    <property type="match status" value="1"/>
</dbReference>
<dbReference type="PANTHER" id="PTHR46696">
    <property type="entry name" value="P450, PUTATIVE (EUROFUNG)-RELATED"/>
    <property type="match status" value="1"/>
</dbReference>
<keyword evidence="9" id="KW-1185">Reference proteome</keyword>
<dbReference type="GO" id="GO:0020037">
    <property type="term" value="F:heme binding"/>
    <property type="evidence" value="ECO:0007669"/>
    <property type="project" value="InterPro"/>
</dbReference>
<evidence type="ECO:0000256" key="4">
    <source>
        <dbReference type="ARBA" id="ARBA00023002"/>
    </source>
</evidence>
<gene>
    <name evidence="8" type="ORF">KTT_51200</name>
</gene>
<keyword evidence="5 7" id="KW-0408">Iron</keyword>
<dbReference type="EMBL" id="BIFR01000002">
    <property type="protein sequence ID" value="GCE15261.1"/>
    <property type="molecule type" value="Genomic_DNA"/>
</dbReference>
<evidence type="ECO:0000256" key="1">
    <source>
        <dbReference type="ARBA" id="ARBA00010617"/>
    </source>
</evidence>
<dbReference type="InterPro" id="IPR001128">
    <property type="entry name" value="Cyt_P450"/>
</dbReference>
<evidence type="ECO:0000256" key="5">
    <source>
        <dbReference type="ARBA" id="ARBA00023004"/>
    </source>
</evidence>
<evidence type="ECO:0000256" key="3">
    <source>
        <dbReference type="ARBA" id="ARBA00022723"/>
    </source>
</evidence>
<proteinExistence type="inferred from homology"/>
<dbReference type="PRINTS" id="PR00359">
    <property type="entry name" value="BP450"/>
</dbReference>
<accession>A0A402A8H4</accession>
<dbReference type="OrthoDB" id="9801155at2"/>
<dbReference type="PRINTS" id="PR00385">
    <property type="entry name" value="P450"/>
</dbReference>